<dbReference type="Pfam" id="PF14392">
    <property type="entry name" value="zf-CCHC_4"/>
    <property type="match status" value="1"/>
</dbReference>
<dbReference type="Pfam" id="PF14111">
    <property type="entry name" value="DUF4283"/>
    <property type="match status" value="1"/>
</dbReference>
<proteinExistence type="predicted"/>
<name>A0A9N7NTL9_STRHE</name>
<keyword evidence="1" id="KW-0862">Zinc</keyword>
<organism evidence="4 5">
    <name type="scientific">Striga hermonthica</name>
    <name type="common">Purple witchweed</name>
    <name type="synonym">Buchnera hermonthica</name>
    <dbReference type="NCBI Taxonomy" id="68872"/>
    <lineage>
        <taxon>Eukaryota</taxon>
        <taxon>Viridiplantae</taxon>
        <taxon>Streptophyta</taxon>
        <taxon>Embryophyta</taxon>
        <taxon>Tracheophyta</taxon>
        <taxon>Spermatophyta</taxon>
        <taxon>Magnoliopsida</taxon>
        <taxon>eudicotyledons</taxon>
        <taxon>Gunneridae</taxon>
        <taxon>Pentapetalae</taxon>
        <taxon>asterids</taxon>
        <taxon>lamiids</taxon>
        <taxon>Lamiales</taxon>
        <taxon>Orobanchaceae</taxon>
        <taxon>Buchnereae</taxon>
        <taxon>Striga</taxon>
    </lineage>
</organism>
<feature type="domain" description="CCHC-type" evidence="3">
    <location>
        <begin position="175"/>
        <end position="190"/>
    </location>
</feature>
<reference evidence="4" key="1">
    <citation type="submission" date="2019-12" db="EMBL/GenBank/DDBJ databases">
        <authorList>
            <person name="Scholes J."/>
        </authorList>
    </citation>
    <scope>NUCLEOTIDE SEQUENCE</scope>
</reference>
<evidence type="ECO:0000256" key="2">
    <source>
        <dbReference type="SAM" id="MobiDB-lite"/>
    </source>
</evidence>
<evidence type="ECO:0000313" key="4">
    <source>
        <dbReference type="EMBL" id="CAA0837934.1"/>
    </source>
</evidence>
<dbReference type="Pfam" id="PF13966">
    <property type="entry name" value="zf-RVT"/>
    <property type="match status" value="1"/>
</dbReference>
<dbReference type="AlphaFoldDB" id="A0A9N7NTL9"/>
<dbReference type="InterPro" id="IPR026960">
    <property type="entry name" value="RVT-Znf"/>
</dbReference>
<dbReference type="InterPro" id="IPR001878">
    <property type="entry name" value="Znf_CCHC"/>
</dbReference>
<dbReference type="InterPro" id="IPR025558">
    <property type="entry name" value="DUF4283"/>
</dbReference>
<dbReference type="OrthoDB" id="1938170at2759"/>
<dbReference type="GO" id="GO:0003676">
    <property type="term" value="F:nucleic acid binding"/>
    <property type="evidence" value="ECO:0007669"/>
    <property type="project" value="InterPro"/>
</dbReference>
<dbReference type="Proteomes" id="UP001153555">
    <property type="component" value="Unassembled WGS sequence"/>
</dbReference>
<dbReference type="PANTHER" id="PTHR31286">
    <property type="entry name" value="GLYCINE-RICH CELL WALL STRUCTURAL PROTEIN 1.8-LIKE"/>
    <property type="match status" value="1"/>
</dbReference>
<dbReference type="InterPro" id="IPR025836">
    <property type="entry name" value="Zn_knuckle_CX2CX4HX4C"/>
</dbReference>
<evidence type="ECO:0000313" key="5">
    <source>
        <dbReference type="Proteomes" id="UP001153555"/>
    </source>
</evidence>
<dbReference type="InterPro" id="IPR040256">
    <property type="entry name" value="At4g02000-like"/>
</dbReference>
<dbReference type="PANTHER" id="PTHR31286:SF178">
    <property type="entry name" value="DUF4283 DOMAIN-CONTAINING PROTEIN"/>
    <property type="match status" value="1"/>
</dbReference>
<accession>A0A9N7NTL9</accession>
<evidence type="ECO:0000259" key="3">
    <source>
        <dbReference type="PROSITE" id="PS50158"/>
    </source>
</evidence>
<keyword evidence="1" id="KW-0479">Metal-binding</keyword>
<dbReference type="GO" id="GO:0008270">
    <property type="term" value="F:zinc ion binding"/>
    <property type="evidence" value="ECO:0007669"/>
    <property type="project" value="UniProtKB-KW"/>
</dbReference>
<comment type="caution">
    <text evidence="4">The sequence shown here is derived from an EMBL/GenBank/DDBJ whole genome shotgun (WGS) entry which is preliminary data.</text>
</comment>
<evidence type="ECO:0000256" key="1">
    <source>
        <dbReference type="PROSITE-ProRule" id="PRU00047"/>
    </source>
</evidence>
<feature type="region of interest" description="Disordered" evidence="2">
    <location>
        <begin position="222"/>
        <end position="279"/>
    </location>
</feature>
<feature type="compositionally biased region" description="Low complexity" evidence="2">
    <location>
        <begin position="266"/>
        <end position="277"/>
    </location>
</feature>
<dbReference type="PROSITE" id="PS50158">
    <property type="entry name" value="ZF_CCHC"/>
    <property type="match status" value="1"/>
</dbReference>
<keyword evidence="5" id="KW-1185">Reference proteome</keyword>
<feature type="compositionally biased region" description="Low complexity" evidence="2">
    <location>
        <begin position="230"/>
        <end position="244"/>
    </location>
</feature>
<keyword evidence="1" id="KW-0863">Zinc-finger</keyword>
<dbReference type="EMBL" id="CACSLK010030775">
    <property type="protein sequence ID" value="CAA0837934.1"/>
    <property type="molecule type" value="Genomic_DNA"/>
</dbReference>
<sequence length="620" mass="71071">METDLIEKLQKFDLSTKEDNGVTLSDDDISPGIQECSRSLIGKIHGTKRANFNGLRETLCNIWRTQQPFSIRLVGYNLFQFVFQSEADKHKVDLWVQIHGLPLHWITEDTGLKIGKLFANVKDVFVPDFGSITGRWIKILVQIDLNEHLLRGTKIKLGRELIWVDFRYENLQSFCYYCGLIGHSERECTRKKEDIKENKRNPGQFGDWLKASTALSTLNRTRYLPDRVSQKSSSSDKPSEAAESNKTPTPPLHNPAVRQSIPHQSQTPNTEPNQNNNCPAAAIQPMIVDPHPTITHSPPNDSLEGISCSITDDMNSKLVRPVTVEELKQALWEMHPLKAPGIDGALQHIGDGNTTSIWSDPWLLGIQNRSPSPSFISDRNKLHKVRDLLCADGSTWDKELIEQSFSLEEANLILKTPLSRTGQKDLLHWQPHKHGLFTVKSAYSLSIETTQTPSSAPESSKSNLLESKVWKNTWSLKIKNKIKTFLWRCWFNYIGTQDQLILKGIPLDPICKICRATEESLEHIFFSCSRAVNTWKLAGVDWTSFQHSSLTFRSWWTEVCTMKKATTSNDRTHFSTYILWRLWKCRNLWVFNNIWKSEMEIATQARREWVEFEELGLQSV</sequence>
<protein>
    <recommendedName>
        <fullName evidence="3">CCHC-type domain-containing protein</fullName>
    </recommendedName>
</protein>
<gene>
    <name evidence="4" type="ORF">SHERM_04577</name>
</gene>